<accession>A0A1L9SDX4</accession>
<dbReference type="GO" id="GO:0071944">
    <property type="term" value="C:cell periphery"/>
    <property type="evidence" value="ECO:0007669"/>
    <property type="project" value="UniProtKB-ARBA"/>
</dbReference>
<feature type="region of interest" description="Disordered" evidence="5">
    <location>
        <begin position="237"/>
        <end position="299"/>
    </location>
</feature>
<keyword evidence="4 6" id="KW-0472">Membrane</keyword>
<protein>
    <recommendedName>
        <fullName evidence="9">Mid2 domain-containing protein</fullName>
    </recommendedName>
</protein>
<dbReference type="EMBL" id="KV878345">
    <property type="protein sequence ID" value="OJJ45313.1"/>
    <property type="molecule type" value="Genomic_DNA"/>
</dbReference>
<proteinExistence type="predicted"/>
<organism evidence="7 8">
    <name type="scientific">Penicilliopsis zonata CBS 506.65</name>
    <dbReference type="NCBI Taxonomy" id="1073090"/>
    <lineage>
        <taxon>Eukaryota</taxon>
        <taxon>Fungi</taxon>
        <taxon>Dikarya</taxon>
        <taxon>Ascomycota</taxon>
        <taxon>Pezizomycotina</taxon>
        <taxon>Eurotiomycetes</taxon>
        <taxon>Eurotiomycetidae</taxon>
        <taxon>Eurotiales</taxon>
        <taxon>Aspergillaceae</taxon>
        <taxon>Penicilliopsis</taxon>
    </lineage>
</organism>
<reference evidence="8" key="1">
    <citation type="journal article" date="2017" name="Genome Biol.">
        <title>Comparative genomics reveals high biological diversity and specific adaptations in the industrially and medically important fungal genus Aspergillus.</title>
        <authorList>
            <person name="de Vries R.P."/>
            <person name="Riley R."/>
            <person name="Wiebenga A."/>
            <person name="Aguilar-Osorio G."/>
            <person name="Amillis S."/>
            <person name="Uchima C.A."/>
            <person name="Anderluh G."/>
            <person name="Asadollahi M."/>
            <person name="Askin M."/>
            <person name="Barry K."/>
            <person name="Battaglia E."/>
            <person name="Bayram O."/>
            <person name="Benocci T."/>
            <person name="Braus-Stromeyer S.A."/>
            <person name="Caldana C."/>
            <person name="Canovas D."/>
            <person name="Cerqueira G.C."/>
            <person name="Chen F."/>
            <person name="Chen W."/>
            <person name="Choi C."/>
            <person name="Clum A."/>
            <person name="Dos Santos R.A."/>
            <person name="Damasio A.R."/>
            <person name="Diallinas G."/>
            <person name="Emri T."/>
            <person name="Fekete E."/>
            <person name="Flipphi M."/>
            <person name="Freyberg S."/>
            <person name="Gallo A."/>
            <person name="Gournas C."/>
            <person name="Habgood R."/>
            <person name="Hainaut M."/>
            <person name="Harispe M.L."/>
            <person name="Henrissat B."/>
            <person name="Hilden K.S."/>
            <person name="Hope R."/>
            <person name="Hossain A."/>
            <person name="Karabika E."/>
            <person name="Karaffa L."/>
            <person name="Karanyi Z."/>
            <person name="Krasevec N."/>
            <person name="Kuo A."/>
            <person name="Kusch H."/>
            <person name="LaButti K."/>
            <person name="Lagendijk E.L."/>
            <person name="Lapidus A."/>
            <person name="Levasseur A."/>
            <person name="Lindquist E."/>
            <person name="Lipzen A."/>
            <person name="Logrieco A.F."/>
            <person name="MacCabe A."/>
            <person name="Maekelae M.R."/>
            <person name="Malavazi I."/>
            <person name="Melin P."/>
            <person name="Meyer V."/>
            <person name="Mielnichuk N."/>
            <person name="Miskei M."/>
            <person name="Molnar A.P."/>
            <person name="Mule G."/>
            <person name="Ngan C.Y."/>
            <person name="Orejas M."/>
            <person name="Orosz E."/>
            <person name="Ouedraogo J.P."/>
            <person name="Overkamp K.M."/>
            <person name="Park H.-S."/>
            <person name="Perrone G."/>
            <person name="Piumi F."/>
            <person name="Punt P.J."/>
            <person name="Ram A.F."/>
            <person name="Ramon A."/>
            <person name="Rauscher S."/>
            <person name="Record E."/>
            <person name="Riano-Pachon D.M."/>
            <person name="Robert V."/>
            <person name="Roehrig J."/>
            <person name="Ruller R."/>
            <person name="Salamov A."/>
            <person name="Salih N.S."/>
            <person name="Samson R.A."/>
            <person name="Sandor E."/>
            <person name="Sanguinetti M."/>
            <person name="Schuetze T."/>
            <person name="Sepcic K."/>
            <person name="Shelest E."/>
            <person name="Sherlock G."/>
            <person name="Sophianopoulou V."/>
            <person name="Squina F.M."/>
            <person name="Sun H."/>
            <person name="Susca A."/>
            <person name="Todd R.B."/>
            <person name="Tsang A."/>
            <person name="Unkles S.E."/>
            <person name="van de Wiele N."/>
            <person name="van Rossen-Uffink D."/>
            <person name="Oliveira J.V."/>
            <person name="Vesth T.C."/>
            <person name="Visser J."/>
            <person name="Yu J.-H."/>
            <person name="Zhou M."/>
            <person name="Andersen M.R."/>
            <person name="Archer D.B."/>
            <person name="Baker S.E."/>
            <person name="Benoit I."/>
            <person name="Brakhage A.A."/>
            <person name="Braus G.H."/>
            <person name="Fischer R."/>
            <person name="Frisvad J.C."/>
            <person name="Goldman G.H."/>
            <person name="Houbraken J."/>
            <person name="Oakley B."/>
            <person name="Pocsi I."/>
            <person name="Scazzocchio C."/>
            <person name="Seiboth B."/>
            <person name="vanKuyk P.A."/>
            <person name="Wortman J."/>
            <person name="Dyer P.S."/>
            <person name="Grigoriev I.V."/>
        </authorList>
    </citation>
    <scope>NUCLEOTIDE SEQUENCE [LARGE SCALE GENOMIC DNA]</scope>
    <source>
        <strain evidence="8">CBS 506.65</strain>
    </source>
</reference>
<evidence type="ECO:0000313" key="8">
    <source>
        <dbReference type="Proteomes" id="UP000184188"/>
    </source>
</evidence>
<evidence type="ECO:0000256" key="1">
    <source>
        <dbReference type="ARBA" id="ARBA00004167"/>
    </source>
</evidence>
<dbReference type="OrthoDB" id="4502470at2759"/>
<evidence type="ECO:0000256" key="2">
    <source>
        <dbReference type="ARBA" id="ARBA00022692"/>
    </source>
</evidence>
<gene>
    <name evidence="7" type="ORF">ASPZODRAFT_133959</name>
</gene>
<dbReference type="CDD" id="cd12087">
    <property type="entry name" value="TM_EGFR-like"/>
    <property type="match status" value="1"/>
</dbReference>
<evidence type="ECO:0000256" key="4">
    <source>
        <dbReference type="ARBA" id="ARBA00023136"/>
    </source>
</evidence>
<keyword evidence="2 6" id="KW-0812">Transmembrane</keyword>
<keyword evidence="8" id="KW-1185">Reference proteome</keyword>
<dbReference type="PANTHER" id="PTHR15549">
    <property type="entry name" value="PAIRED IMMUNOGLOBULIN-LIKE TYPE 2 RECEPTOR"/>
    <property type="match status" value="1"/>
</dbReference>
<dbReference type="InterPro" id="IPR051694">
    <property type="entry name" value="Immunoregulatory_rcpt-like"/>
</dbReference>
<dbReference type="STRING" id="1073090.A0A1L9SDX4"/>
<dbReference type="GeneID" id="34609861"/>
<feature type="compositionally biased region" description="Polar residues" evidence="5">
    <location>
        <begin position="269"/>
        <end position="279"/>
    </location>
</feature>
<dbReference type="Pfam" id="PF03229">
    <property type="entry name" value="Alpha_GJ"/>
    <property type="match status" value="1"/>
</dbReference>
<evidence type="ECO:0000256" key="3">
    <source>
        <dbReference type="ARBA" id="ARBA00022989"/>
    </source>
</evidence>
<evidence type="ECO:0000256" key="6">
    <source>
        <dbReference type="SAM" id="Phobius"/>
    </source>
</evidence>
<evidence type="ECO:0000313" key="7">
    <source>
        <dbReference type="EMBL" id="OJJ45313.1"/>
    </source>
</evidence>
<evidence type="ECO:0000256" key="5">
    <source>
        <dbReference type="SAM" id="MobiDB-lite"/>
    </source>
</evidence>
<dbReference type="RefSeq" id="XP_022579823.1">
    <property type="nucleotide sequence ID" value="XM_022723396.1"/>
</dbReference>
<dbReference type="VEuPathDB" id="FungiDB:ASPZODRAFT_133959"/>
<dbReference type="Proteomes" id="UP000184188">
    <property type="component" value="Unassembled WGS sequence"/>
</dbReference>
<dbReference type="GO" id="GO:0016020">
    <property type="term" value="C:membrane"/>
    <property type="evidence" value="ECO:0007669"/>
    <property type="project" value="UniProtKB-SubCell"/>
</dbReference>
<feature type="transmembrane region" description="Helical" evidence="6">
    <location>
        <begin position="205"/>
        <end position="229"/>
    </location>
</feature>
<keyword evidence="3 6" id="KW-1133">Transmembrane helix</keyword>
<sequence>MSATRTTPTTMSTTTSASATADTTLVKVLDVVEQIVLDPSAIYGSVVAVDTANDLTTIAIGGNNPVYNGTLTITQGPSTIAFNHLDSIVDDDLTEWYSLSQTCEITSSALSAICLYSEWPVSDQGSYTGISPTAPATVPINTAYLFSLSANEFAYDILTLTAGLSKLPASASATATSTATATATATAAATTTSSTTSSSSSSSKAWIAGPVIGSVCGVALLALGAWWYLRRRNRKTPAEAPGTQGYQQQQQQQQMEQAPPYYDPYYRSKQMSELLSPNSTKHEMPPVELPPTVPARELP</sequence>
<dbReference type="InterPro" id="IPR004913">
    <property type="entry name" value="Herpes_gJ"/>
</dbReference>
<dbReference type="AlphaFoldDB" id="A0A1L9SDX4"/>
<evidence type="ECO:0008006" key="9">
    <source>
        <dbReference type="Google" id="ProtNLM"/>
    </source>
</evidence>
<name>A0A1L9SDX4_9EURO</name>
<comment type="subcellular location">
    <subcellularLocation>
        <location evidence="1">Membrane</location>
        <topology evidence="1">Single-pass membrane protein</topology>
    </subcellularLocation>
</comment>